<dbReference type="GO" id="GO:0000785">
    <property type="term" value="C:chromatin"/>
    <property type="evidence" value="ECO:0007669"/>
    <property type="project" value="TreeGrafter"/>
</dbReference>
<dbReference type="InParanoid" id="A0A6J2XVZ8"/>
<name>A0A6J2XVZ8_SITOR</name>
<proteinExistence type="inferred from homology"/>
<dbReference type="FunFam" id="2.60.120.650:FF:000048">
    <property type="entry name" value="Lysine-specific demethylase 4A"/>
    <property type="match status" value="1"/>
</dbReference>
<feature type="region of interest" description="Disordered" evidence="15">
    <location>
        <begin position="707"/>
        <end position="741"/>
    </location>
</feature>
<dbReference type="SUPFAM" id="SSF63748">
    <property type="entry name" value="Tudor/PWWP/MBT"/>
    <property type="match status" value="2"/>
</dbReference>
<keyword evidence="11" id="KW-0804">Transcription</keyword>
<evidence type="ECO:0000256" key="14">
    <source>
        <dbReference type="ARBA" id="ARBA00053408"/>
    </source>
</evidence>
<dbReference type="OrthoDB" id="9547406at2759"/>
<dbReference type="Gene3D" id="3.10.330.70">
    <property type="match status" value="1"/>
</dbReference>
<keyword evidence="12" id="KW-0539">Nucleus</keyword>
<feature type="compositionally biased region" description="Polar residues" evidence="15">
    <location>
        <begin position="729"/>
        <end position="741"/>
    </location>
</feature>
<feature type="domain" description="JmjN" evidence="16">
    <location>
        <begin position="10"/>
        <end position="52"/>
    </location>
</feature>
<dbReference type="PANTHER" id="PTHR10694">
    <property type="entry name" value="LYSINE-SPECIFIC DEMETHYLASE"/>
    <property type="match status" value="1"/>
</dbReference>
<dbReference type="RefSeq" id="XP_030755226.1">
    <property type="nucleotide sequence ID" value="XM_030899366.1"/>
</dbReference>
<dbReference type="InterPro" id="IPR003347">
    <property type="entry name" value="JmjC_dom"/>
</dbReference>
<keyword evidence="8" id="KW-0560">Oxidoreductase</keyword>
<evidence type="ECO:0000256" key="12">
    <source>
        <dbReference type="ARBA" id="ARBA00023242"/>
    </source>
</evidence>
<dbReference type="SMART" id="SM00558">
    <property type="entry name" value="JmjC"/>
    <property type="match status" value="1"/>
</dbReference>
<dbReference type="GO" id="GO:0140684">
    <property type="term" value="F:histone H3K9me2/H3K9me3 demethylase activity"/>
    <property type="evidence" value="ECO:0007669"/>
    <property type="project" value="UniProtKB-EC"/>
</dbReference>
<dbReference type="Pfam" id="PF02375">
    <property type="entry name" value="JmjN"/>
    <property type="match status" value="1"/>
</dbReference>
<comment type="similarity">
    <text evidence="2">Belongs to the JHDM3 histone demethylase family.</text>
</comment>
<evidence type="ECO:0000256" key="6">
    <source>
        <dbReference type="ARBA" id="ARBA00022853"/>
    </source>
</evidence>
<evidence type="ECO:0000256" key="9">
    <source>
        <dbReference type="ARBA" id="ARBA00023004"/>
    </source>
</evidence>
<keyword evidence="5" id="KW-0862">Zinc</keyword>
<evidence type="ECO:0000256" key="2">
    <source>
        <dbReference type="ARBA" id="ARBA00009711"/>
    </source>
</evidence>
<feature type="compositionally biased region" description="Acidic residues" evidence="15">
    <location>
        <begin position="1081"/>
        <end position="1093"/>
    </location>
</feature>
<comment type="catalytic activity">
    <reaction evidence="13">
        <text>N(6),N(6),N(6)-trimethyl-L-lysyl(9)-[histone H3] + 2 2-oxoglutarate + 2 O2 = N(6)-methyl-L-lysyl(9)-[histone H3] + 2 formaldehyde + 2 succinate + 2 CO2</text>
        <dbReference type="Rhea" id="RHEA:60200"/>
        <dbReference type="Rhea" id="RHEA-COMP:15538"/>
        <dbReference type="Rhea" id="RHEA-COMP:15542"/>
        <dbReference type="ChEBI" id="CHEBI:15379"/>
        <dbReference type="ChEBI" id="CHEBI:16526"/>
        <dbReference type="ChEBI" id="CHEBI:16810"/>
        <dbReference type="ChEBI" id="CHEBI:16842"/>
        <dbReference type="ChEBI" id="CHEBI:30031"/>
        <dbReference type="ChEBI" id="CHEBI:61929"/>
        <dbReference type="ChEBI" id="CHEBI:61961"/>
        <dbReference type="EC" id="1.14.11.66"/>
    </reaction>
</comment>
<feature type="compositionally biased region" description="Basic and acidic residues" evidence="15">
    <location>
        <begin position="524"/>
        <end position="533"/>
    </location>
</feature>
<keyword evidence="18" id="KW-1185">Reference proteome</keyword>
<evidence type="ECO:0000256" key="13">
    <source>
        <dbReference type="ARBA" id="ARBA00049349"/>
    </source>
</evidence>
<dbReference type="SMART" id="SM00545">
    <property type="entry name" value="JmjN"/>
    <property type="match status" value="1"/>
</dbReference>
<dbReference type="EC" id="1.14.11.66" evidence="3"/>
<comment type="cofactor">
    <cofactor evidence="1">
        <name>Fe(2+)</name>
        <dbReference type="ChEBI" id="CHEBI:29033"/>
    </cofactor>
</comment>
<feature type="region of interest" description="Disordered" evidence="15">
    <location>
        <begin position="516"/>
        <end position="555"/>
    </location>
</feature>
<dbReference type="SMART" id="SM00333">
    <property type="entry name" value="TUDOR"/>
    <property type="match status" value="2"/>
</dbReference>
<evidence type="ECO:0000256" key="1">
    <source>
        <dbReference type="ARBA" id="ARBA00001954"/>
    </source>
</evidence>
<evidence type="ECO:0000259" key="16">
    <source>
        <dbReference type="PROSITE" id="PS51183"/>
    </source>
</evidence>
<reference evidence="19" key="1">
    <citation type="submission" date="2025-08" db="UniProtKB">
        <authorList>
            <consortium name="RefSeq"/>
        </authorList>
    </citation>
    <scope>IDENTIFICATION</scope>
    <source>
        <tissue evidence="19">Gonads</tissue>
    </source>
</reference>
<feature type="domain" description="JmjC" evidence="17">
    <location>
        <begin position="140"/>
        <end position="306"/>
    </location>
</feature>
<comment type="function">
    <text evidence="14">Probable histone demethylase that specifically demethylates 'Lys-9' and 'Lys-36' residues of histone H3, thereby playing a central role in histone code. Demethylation of Lys residue generates formaldehyde and succinate.</text>
</comment>
<feature type="region of interest" description="Disordered" evidence="15">
    <location>
        <begin position="454"/>
        <end position="484"/>
    </location>
</feature>
<evidence type="ECO:0000313" key="18">
    <source>
        <dbReference type="Proteomes" id="UP000504635"/>
    </source>
</evidence>
<dbReference type="PANTHER" id="PTHR10694:SF129">
    <property type="entry name" value="LYSINE-SPECIFIC DEMETHYLASE 4B-RELATED"/>
    <property type="match status" value="1"/>
</dbReference>
<protein>
    <recommendedName>
        <fullName evidence="3">[histone H3]-trimethyl-L-lysine(9) demethylase</fullName>
        <ecNumber evidence="3">1.14.11.66</ecNumber>
    </recommendedName>
</protein>
<sequence>MGDSPRCPKIMVFRPTWEEFKDFRSYVKHMEEKGAHKAGLAKVIPPSEWVPRKGGYNIDKLNVTIPAPICQVVTGKQGLYQQINIQKKSMSVKQYRDLANSERYATPRHFDYEDLERKYWKNITYVAPIYGADVSGSLTDSDVDEWNINRLGTILDYVNEDYGISIEGVNTAYLYFGMWKTTFAWHTEDMDLYSINYLHFGAPKTWYAIPPEHGRRLERLANGFFPSSYKTCQAFLRHKMTLISPQILRQYSIPYNKITQEAGEIMITFPYGYHAGFNHGFNCAESTNFACERWVEYGKRASHCTCSKDMVKISMDTFVKRFQPERYDKWLKGEDIGPHPEEPDRKVAAPLPLPQDILCNKNNTALPQSYVEGPFKKKKGRMMARYHNFDEFPAELQLQLMDEDNNLPFGDEIQPDEQQLEVLEDIWLKAGEIEADEAEICDAGYNVKRSKRYFQKKRKKEHKSKKGKKRDDSGSEYEAEENPKKQCGKIVAINKTSASDTEDLVKSLVAQEVHLLKKKKSKHKEKEKEGKDREKKKHKKKDSLEKAESSVSMAAESSVYELQNILEGNSEQHEMVTEEPDKVKEEVDNIIRQADEEYEKQQSENIVSLPEVPIPPIVPIKPIPGLETLRTYKKQPAVRKEIIQTVVTPKTIVRLKQTQIIDPNEISKPPPLVPVSMPPKPSSSSGSFAKKGFESAFLSFLQSNVTAEKGKSEKSKSQGVIKQAHKVSSKQNATNTTVKTATSGKESIKVSSVIVSHRQLDANTQPGCSQSNEINPNQNHQSVTVPTLQTTQAQTVTQSNETIPNQQIINLPQQEQISDNTITLYSSGSSNTSVMQVPQVPNTVTAENQYAMPQLSLQADTSTINYEQMPQLEIQQPITTIMANHQTVNVVGGPQNVVLVSPTPTNVLPNNAGVNVFCLNTINTQQVPVLQKLVLPPGVTLNPAPNPRKPNTIWNNHSWYSVNSCPKFIYSNKDRFYPMSEQPIKLDSKDSDKEMVENNVVIDHEEVVMDYEEIIETDPEPNSKVIVESVYRNESEFTALSKCDFPTVASVGEVTRAGIDNDSSSSDSSSSSDESSSSSESESESDSESDDDKIEVQHSTKENQPPETLKGMKLFNKKQEQKKLFKETQGRDLNSFQKQKINEIIGLSDTKPKINCISSNKNKFEKDSNFGNSLRQKMLRFCLKSKKGLTPGRIAFLKLLKFKNKGRPSKAEQEKKFDIIKNLLRLYQNHLASVNKQRVPDQNFVMTESLERQKNELAPVNVTVKLDDVLQKFSPRIQNGLRAGLTLCNLSSLPEGEPELKDMAGKVTKRKGRTVIEKQKHRPSILINDEVWAKHKNYRYYRGKVTKIKSDNKFCVFFLCDKSFSKDITMDHLVDWTSDTLPNQGDIVNVRWGDGGVYEARCVSRSVDNIYTVLFEDLSQLDLRRDSIYSLREQIPKHLEPKLSYASEMNHREHLYDLERPLPEKRPIKRKVFEDDFKKKK</sequence>
<feature type="region of interest" description="Disordered" evidence="15">
    <location>
        <begin position="1056"/>
        <end position="1114"/>
    </location>
</feature>
<dbReference type="PROSITE" id="PS51183">
    <property type="entry name" value="JMJN"/>
    <property type="match status" value="1"/>
</dbReference>
<dbReference type="Pfam" id="PF02373">
    <property type="entry name" value="JmjC"/>
    <property type="match status" value="1"/>
</dbReference>
<dbReference type="GO" id="GO:0140681">
    <property type="term" value="F:histone H3K36me2/H3K36me3 demethylase activity"/>
    <property type="evidence" value="ECO:0007669"/>
    <property type="project" value="UniProtKB-ARBA"/>
</dbReference>
<dbReference type="InterPro" id="IPR003349">
    <property type="entry name" value="JmjN"/>
</dbReference>
<evidence type="ECO:0000256" key="15">
    <source>
        <dbReference type="SAM" id="MobiDB-lite"/>
    </source>
</evidence>
<keyword evidence="6" id="KW-0156">Chromatin regulator</keyword>
<dbReference type="InterPro" id="IPR002999">
    <property type="entry name" value="Tudor"/>
</dbReference>
<evidence type="ECO:0000256" key="7">
    <source>
        <dbReference type="ARBA" id="ARBA00022964"/>
    </source>
</evidence>
<evidence type="ECO:0000256" key="4">
    <source>
        <dbReference type="ARBA" id="ARBA00022723"/>
    </source>
</evidence>
<dbReference type="GO" id="GO:0048512">
    <property type="term" value="P:circadian behavior"/>
    <property type="evidence" value="ECO:0007669"/>
    <property type="project" value="UniProtKB-ARBA"/>
</dbReference>
<keyword evidence="4" id="KW-0479">Metal-binding</keyword>
<evidence type="ECO:0000256" key="8">
    <source>
        <dbReference type="ARBA" id="ARBA00023002"/>
    </source>
</evidence>
<accession>A0A6J2XVZ8</accession>
<keyword evidence="9" id="KW-0408">Iron</keyword>
<gene>
    <name evidence="19" type="primary">LOC115881741</name>
</gene>
<dbReference type="Proteomes" id="UP000504635">
    <property type="component" value="Unplaced"/>
</dbReference>
<keyword evidence="7" id="KW-0223">Dioxygenase</keyword>
<evidence type="ECO:0000259" key="17">
    <source>
        <dbReference type="PROSITE" id="PS51184"/>
    </source>
</evidence>
<evidence type="ECO:0000256" key="10">
    <source>
        <dbReference type="ARBA" id="ARBA00023015"/>
    </source>
</evidence>
<evidence type="ECO:0000256" key="5">
    <source>
        <dbReference type="ARBA" id="ARBA00022833"/>
    </source>
</evidence>
<dbReference type="Gene3D" id="2.60.120.650">
    <property type="entry name" value="Cupin"/>
    <property type="match status" value="1"/>
</dbReference>
<dbReference type="GeneID" id="115881741"/>
<dbReference type="KEGG" id="soy:115881741"/>
<feature type="compositionally biased region" description="Low complexity" evidence="15">
    <location>
        <begin position="1062"/>
        <end position="1080"/>
    </location>
</feature>
<dbReference type="GO" id="GO:0010468">
    <property type="term" value="P:regulation of gene expression"/>
    <property type="evidence" value="ECO:0007669"/>
    <property type="project" value="TreeGrafter"/>
</dbReference>
<dbReference type="PROSITE" id="PS51184">
    <property type="entry name" value="JMJC"/>
    <property type="match status" value="1"/>
</dbReference>
<feature type="compositionally biased region" description="Basic residues" evidence="15">
    <location>
        <begin position="454"/>
        <end position="468"/>
    </location>
</feature>
<evidence type="ECO:0000256" key="11">
    <source>
        <dbReference type="ARBA" id="ARBA00023163"/>
    </source>
</evidence>
<dbReference type="GO" id="GO:0046872">
    <property type="term" value="F:metal ion binding"/>
    <property type="evidence" value="ECO:0007669"/>
    <property type="project" value="UniProtKB-KW"/>
</dbReference>
<evidence type="ECO:0000313" key="19">
    <source>
        <dbReference type="RefSeq" id="XP_030755226.1"/>
    </source>
</evidence>
<dbReference type="Gene3D" id="2.30.30.140">
    <property type="match status" value="1"/>
</dbReference>
<evidence type="ECO:0000256" key="3">
    <source>
        <dbReference type="ARBA" id="ARBA00012900"/>
    </source>
</evidence>
<dbReference type="SUPFAM" id="SSF51197">
    <property type="entry name" value="Clavaminate synthase-like"/>
    <property type="match status" value="1"/>
</dbReference>
<organism evidence="18 19">
    <name type="scientific">Sitophilus oryzae</name>
    <name type="common">Rice weevil</name>
    <name type="synonym">Curculio oryzae</name>
    <dbReference type="NCBI Taxonomy" id="7048"/>
    <lineage>
        <taxon>Eukaryota</taxon>
        <taxon>Metazoa</taxon>
        <taxon>Ecdysozoa</taxon>
        <taxon>Arthropoda</taxon>
        <taxon>Hexapoda</taxon>
        <taxon>Insecta</taxon>
        <taxon>Pterygota</taxon>
        <taxon>Neoptera</taxon>
        <taxon>Endopterygota</taxon>
        <taxon>Coleoptera</taxon>
        <taxon>Polyphaga</taxon>
        <taxon>Cucujiformia</taxon>
        <taxon>Curculionidae</taxon>
        <taxon>Dryophthorinae</taxon>
        <taxon>Sitophilus</taxon>
    </lineage>
</organism>
<dbReference type="GO" id="GO:0005634">
    <property type="term" value="C:nucleus"/>
    <property type="evidence" value="ECO:0007669"/>
    <property type="project" value="TreeGrafter"/>
</dbReference>
<keyword evidence="10" id="KW-0805">Transcription regulation</keyword>